<dbReference type="EMBL" id="CP014142">
    <property type="protein sequence ID" value="AMA76326.1"/>
    <property type="molecule type" value="Genomic_DNA"/>
</dbReference>
<dbReference type="AlphaFoldDB" id="A0A120HTF7"/>
<sequence length="92" mass="10949">MAIKYNPFTGKYEYYDEGKEHKEVLNPFTGKYGVGTDDDAEVNRFTGRYEARKAKDLCEKYNPYTGSYELVPCDWEIRYNPYTQRYEFGPKE</sequence>
<proteinExistence type="predicted"/>
<protein>
    <submittedName>
        <fullName evidence="1">Uncharacterized protein</fullName>
    </submittedName>
</protein>
<gene>
    <name evidence="1" type="ORF">AV541_10395</name>
</gene>
<geneLocation type="plasmid" evidence="1 2">
    <name>pTP143</name>
</geneLocation>
<accession>A0A120HTF7</accession>
<keyword evidence="1" id="KW-0614">Plasmid</keyword>
<evidence type="ECO:0000313" key="1">
    <source>
        <dbReference type="EMBL" id="AMA76326.1"/>
    </source>
</evidence>
<evidence type="ECO:0000313" key="2">
    <source>
        <dbReference type="Proteomes" id="UP000061630"/>
    </source>
</evidence>
<organism evidence="1 2">
    <name type="scientific">Thermus parvatiensis</name>
    <dbReference type="NCBI Taxonomy" id="456163"/>
    <lineage>
        <taxon>Bacteria</taxon>
        <taxon>Thermotogati</taxon>
        <taxon>Deinococcota</taxon>
        <taxon>Deinococci</taxon>
        <taxon>Thermales</taxon>
        <taxon>Thermaceae</taxon>
        <taxon>Thermus</taxon>
    </lineage>
</organism>
<dbReference type="RefSeq" id="WP_060384862.1">
    <property type="nucleotide sequence ID" value="NZ_CP014142.1"/>
</dbReference>
<dbReference type="Proteomes" id="UP000061630">
    <property type="component" value="Plasmid pTP143"/>
</dbReference>
<name>A0A120HTF7_9DEIN</name>
<dbReference type="KEGG" id="tpar:AV541_10395"/>
<reference evidence="1 2" key="1">
    <citation type="submission" date="2016-01" db="EMBL/GenBank/DDBJ databases">
        <title>Genome sequence of Thermus parvatiensis, a thermophile isolated from a hot water spring.</title>
        <authorList>
            <person name="Tripathi C."/>
            <person name="Lal R."/>
        </authorList>
    </citation>
    <scope>NUCLEOTIDE SEQUENCE [LARGE SCALE GENOMIC DNA]</scope>
    <source>
        <strain evidence="1 2">RL</strain>
        <plasmid evidence="1 2">pTP143</plasmid>
    </source>
</reference>